<proteinExistence type="predicted"/>
<dbReference type="InterPro" id="IPR002110">
    <property type="entry name" value="Ankyrin_rpt"/>
</dbReference>
<feature type="repeat" description="ANK" evidence="3">
    <location>
        <begin position="15"/>
        <end position="47"/>
    </location>
</feature>
<dbReference type="GeneID" id="34614826"/>
<feature type="non-terminal residue" evidence="4">
    <location>
        <position position="1"/>
    </location>
</feature>
<dbReference type="EMBL" id="KV878353">
    <property type="protein sequence ID" value="OJJ43206.1"/>
    <property type="molecule type" value="Genomic_DNA"/>
</dbReference>
<feature type="non-terminal residue" evidence="4">
    <location>
        <position position="69"/>
    </location>
</feature>
<dbReference type="Pfam" id="PF13637">
    <property type="entry name" value="Ank_4"/>
    <property type="match status" value="1"/>
</dbReference>
<dbReference type="PROSITE" id="PS50297">
    <property type="entry name" value="ANK_REP_REGION"/>
    <property type="match status" value="1"/>
</dbReference>
<dbReference type="Gene3D" id="1.25.40.20">
    <property type="entry name" value="Ankyrin repeat-containing domain"/>
    <property type="match status" value="1"/>
</dbReference>
<dbReference type="InterPro" id="IPR036770">
    <property type="entry name" value="Ankyrin_rpt-contain_sf"/>
</dbReference>
<dbReference type="OrthoDB" id="4772757at2759"/>
<keyword evidence="2 3" id="KW-0040">ANK repeat</keyword>
<sequence>LLANDGADINAVGGMHGSALAGAAYSGREDVVRVLLERGADVNIRGGLFCTALHAACSEKNSSIFHLLL</sequence>
<evidence type="ECO:0000313" key="5">
    <source>
        <dbReference type="Proteomes" id="UP000184188"/>
    </source>
</evidence>
<organism evidence="4 5">
    <name type="scientific">Penicilliopsis zonata CBS 506.65</name>
    <dbReference type="NCBI Taxonomy" id="1073090"/>
    <lineage>
        <taxon>Eukaryota</taxon>
        <taxon>Fungi</taxon>
        <taxon>Dikarya</taxon>
        <taxon>Ascomycota</taxon>
        <taxon>Pezizomycotina</taxon>
        <taxon>Eurotiomycetes</taxon>
        <taxon>Eurotiomycetidae</taxon>
        <taxon>Eurotiales</taxon>
        <taxon>Aspergillaceae</taxon>
        <taxon>Penicilliopsis</taxon>
    </lineage>
</organism>
<evidence type="ECO:0000256" key="2">
    <source>
        <dbReference type="ARBA" id="ARBA00023043"/>
    </source>
</evidence>
<dbReference type="AlphaFoldDB" id="A0A1L9S7S0"/>
<name>A0A1L9S7S0_9EURO</name>
<gene>
    <name evidence="4" type="ORF">ASPZODRAFT_45021</name>
</gene>
<evidence type="ECO:0000313" key="4">
    <source>
        <dbReference type="EMBL" id="OJJ43206.1"/>
    </source>
</evidence>
<dbReference type="GO" id="GO:0085020">
    <property type="term" value="P:protein K6-linked ubiquitination"/>
    <property type="evidence" value="ECO:0007669"/>
    <property type="project" value="TreeGrafter"/>
</dbReference>
<dbReference type="Proteomes" id="UP000184188">
    <property type="component" value="Unassembled WGS sequence"/>
</dbReference>
<dbReference type="GO" id="GO:0004842">
    <property type="term" value="F:ubiquitin-protein transferase activity"/>
    <property type="evidence" value="ECO:0007669"/>
    <property type="project" value="TreeGrafter"/>
</dbReference>
<dbReference type="PANTHER" id="PTHR24171">
    <property type="entry name" value="ANKYRIN REPEAT DOMAIN-CONTAINING PROTEIN 39-RELATED"/>
    <property type="match status" value="1"/>
</dbReference>
<accession>A0A1L9S7S0</accession>
<keyword evidence="1" id="KW-0677">Repeat</keyword>
<dbReference type="VEuPathDB" id="FungiDB:ASPZODRAFT_45021"/>
<keyword evidence="5" id="KW-1185">Reference proteome</keyword>
<dbReference type="RefSeq" id="XP_022577716.1">
    <property type="nucleotide sequence ID" value="XM_022728362.1"/>
</dbReference>
<protein>
    <submittedName>
        <fullName evidence="4">Uncharacterized protein</fullName>
    </submittedName>
</protein>
<evidence type="ECO:0000256" key="3">
    <source>
        <dbReference type="PROSITE-ProRule" id="PRU00023"/>
    </source>
</evidence>
<dbReference type="PANTHER" id="PTHR24171:SF11">
    <property type="entry name" value="26S PROTEASOME NON-ATPASE REGULATORY SUBUNIT 10"/>
    <property type="match status" value="1"/>
</dbReference>
<dbReference type="PROSITE" id="PS50088">
    <property type="entry name" value="ANK_REPEAT"/>
    <property type="match status" value="1"/>
</dbReference>
<reference evidence="5" key="1">
    <citation type="journal article" date="2017" name="Genome Biol.">
        <title>Comparative genomics reveals high biological diversity and specific adaptations in the industrially and medically important fungal genus Aspergillus.</title>
        <authorList>
            <person name="de Vries R.P."/>
            <person name="Riley R."/>
            <person name="Wiebenga A."/>
            <person name="Aguilar-Osorio G."/>
            <person name="Amillis S."/>
            <person name="Uchima C.A."/>
            <person name="Anderluh G."/>
            <person name="Asadollahi M."/>
            <person name="Askin M."/>
            <person name="Barry K."/>
            <person name="Battaglia E."/>
            <person name="Bayram O."/>
            <person name="Benocci T."/>
            <person name="Braus-Stromeyer S.A."/>
            <person name="Caldana C."/>
            <person name="Canovas D."/>
            <person name="Cerqueira G.C."/>
            <person name="Chen F."/>
            <person name="Chen W."/>
            <person name="Choi C."/>
            <person name="Clum A."/>
            <person name="Dos Santos R.A."/>
            <person name="Damasio A.R."/>
            <person name="Diallinas G."/>
            <person name="Emri T."/>
            <person name="Fekete E."/>
            <person name="Flipphi M."/>
            <person name="Freyberg S."/>
            <person name="Gallo A."/>
            <person name="Gournas C."/>
            <person name="Habgood R."/>
            <person name="Hainaut M."/>
            <person name="Harispe M.L."/>
            <person name="Henrissat B."/>
            <person name="Hilden K.S."/>
            <person name="Hope R."/>
            <person name="Hossain A."/>
            <person name="Karabika E."/>
            <person name="Karaffa L."/>
            <person name="Karanyi Z."/>
            <person name="Krasevec N."/>
            <person name="Kuo A."/>
            <person name="Kusch H."/>
            <person name="LaButti K."/>
            <person name="Lagendijk E.L."/>
            <person name="Lapidus A."/>
            <person name="Levasseur A."/>
            <person name="Lindquist E."/>
            <person name="Lipzen A."/>
            <person name="Logrieco A.F."/>
            <person name="MacCabe A."/>
            <person name="Maekelae M.R."/>
            <person name="Malavazi I."/>
            <person name="Melin P."/>
            <person name="Meyer V."/>
            <person name="Mielnichuk N."/>
            <person name="Miskei M."/>
            <person name="Molnar A.P."/>
            <person name="Mule G."/>
            <person name="Ngan C.Y."/>
            <person name="Orejas M."/>
            <person name="Orosz E."/>
            <person name="Ouedraogo J.P."/>
            <person name="Overkamp K.M."/>
            <person name="Park H.-S."/>
            <person name="Perrone G."/>
            <person name="Piumi F."/>
            <person name="Punt P.J."/>
            <person name="Ram A.F."/>
            <person name="Ramon A."/>
            <person name="Rauscher S."/>
            <person name="Record E."/>
            <person name="Riano-Pachon D.M."/>
            <person name="Robert V."/>
            <person name="Roehrig J."/>
            <person name="Ruller R."/>
            <person name="Salamov A."/>
            <person name="Salih N.S."/>
            <person name="Samson R.A."/>
            <person name="Sandor E."/>
            <person name="Sanguinetti M."/>
            <person name="Schuetze T."/>
            <person name="Sepcic K."/>
            <person name="Shelest E."/>
            <person name="Sherlock G."/>
            <person name="Sophianopoulou V."/>
            <person name="Squina F.M."/>
            <person name="Sun H."/>
            <person name="Susca A."/>
            <person name="Todd R.B."/>
            <person name="Tsang A."/>
            <person name="Unkles S.E."/>
            <person name="van de Wiele N."/>
            <person name="van Rossen-Uffink D."/>
            <person name="Oliveira J.V."/>
            <person name="Vesth T.C."/>
            <person name="Visser J."/>
            <person name="Yu J.-H."/>
            <person name="Zhou M."/>
            <person name="Andersen M.R."/>
            <person name="Archer D.B."/>
            <person name="Baker S.E."/>
            <person name="Benoit I."/>
            <person name="Brakhage A.A."/>
            <person name="Braus G.H."/>
            <person name="Fischer R."/>
            <person name="Frisvad J.C."/>
            <person name="Goldman G.H."/>
            <person name="Houbraken J."/>
            <person name="Oakley B."/>
            <person name="Pocsi I."/>
            <person name="Scazzocchio C."/>
            <person name="Seiboth B."/>
            <person name="vanKuyk P.A."/>
            <person name="Wortman J."/>
            <person name="Dyer P.S."/>
            <person name="Grigoriev I.V."/>
        </authorList>
    </citation>
    <scope>NUCLEOTIDE SEQUENCE [LARGE SCALE GENOMIC DNA]</scope>
    <source>
        <strain evidence="5">CBS 506.65</strain>
    </source>
</reference>
<evidence type="ECO:0000256" key="1">
    <source>
        <dbReference type="ARBA" id="ARBA00022737"/>
    </source>
</evidence>
<dbReference type="STRING" id="1073090.A0A1L9S7S0"/>
<dbReference type="SUPFAM" id="SSF48403">
    <property type="entry name" value="Ankyrin repeat"/>
    <property type="match status" value="1"/>
</dbReference>